<evidence type="ECO:0000313" key="9">
    <source>
        <dbReference type="EMBL" id="SFK50862.1"/>
    </source>
</evidence>
<evidence type="ECO:0000256" key="5">
    <source>
        <dbReference type="ARBA" id="ARBA00023136"/>
    </source>
</evidence>
<feature type="domain" description="Heme-copper oxidase subunit III family profile" evidence="8">
    <location>
        <begin position="1"/>
        <end position="199"/>
    </location>
</feature>
<sequence length="199" mass="22033">MSEAHKDYAGDKFGMWLFLFTEILLFGGFFLLYSVYLHRYPAEFHEGGLQLSRVFGTLNTVVLITSSLTVALAISALQQGRKALSLWLLSATIALAGVFMVNKFFEWSAKIGHGIYPGSPEMAAGSGGANIFFGLYYLMTGAHGLHVVIGAAILGFCMLRIWQGRVTADDFGLLENGGLYWHLVDLVWIFLFPLFYLIS</sequence>
<dbReference type="InterPro" id="IPR000298">
    <property type="entry name" value="Cyt_c_oxidase-like_su3"/>
</dbReference>
<evidence type="ECO:0000256" key="2">
    <source>
        <dbReference type="ARBA" id="ARBA00010581"/>
    </source>
</evidence>
<evidence type="ECO:0000256" key="7">
    <source>
        <dbReference type="SAM" id="Phobius"/>
    </source>
</evidence>
<gene>
    <name evidence="9" type="ORF">SAMN04488082_12927</name>
</gene>
<accession>A0A1I4A397</accession>
<dbReference type="InterPro" id="IPR024791">
    <property type="entry name" value="Cyt_c/ubiquinol_Oxase_su3"/>
</dbReference>
<evidence type="ECO:0000256" key="6">
    <source>
        <dbReference type="RuleBase" id="RU003376"/>
    </source>
</evidence>
<feature type="transmembrane region" description="Helical" evidence="7">
    <location>
        <begin position="16"/>
        <end position="36"/>
    </location>
</feature>
<dbReference type="InterPro" id="IPR035973">
    <property type="entry name" value="Cyt_c_oxidase_su3-like_sf"/>
</dbReference>
<dbReference type="OrthoDB" id="9810850at2"/>
<dbReference type="SUPFAM" id="SSF81452">
    <property type="entry name" value="Cytochrome c oxidase subunit III-like"/>
    <property type="match status" value="1"/>
</dbReference>
<dbReference type="InterPro" id="IPR013833">
    <property type="entry name" value="Cyt_c_oxidase_su3_a-hlx"/>
</dbReference>
<evidence type="ECO:0000256" key="1">
    <source>
        <dbReference type="ARBA" id="ARBA00004141"/>
    </source>
</evidence>
<feature type="transmembrane region" description="Helical" evidence="7">
    <location>
        <begin position="145"/>
        <end position="163"/>
    </location>
</feature>
<feature type="transmembrane region" description="Helical" evidence="7">
    <location>
        <begin position="179"/>
        <end position="198"/>
    </location>
</feature>
<dbReference type="STRING" id="52560.SAMN04488082_12927"/>
<keyword evidence="4 7" id="KW-1133">Transmembrane helix</keyword>
<comment type="subcellular location">
    <subcellularLocation>
        <location evidence="6">Cell membrane</location>
        <topology evidence="6">Multi-pass membrane protein</topology>
    </subcellularLocation>
    <subcellularLocation>
        <location evidence="1">Membrane</location>
        <topology evidence="1">Multi-pass membrane protein</topology>
    </subcellularLocation>
</comment>
<keyword evidence="5 7" id="KW-0472">Membrane</keyword>
<dbReference type="CDD" id="cd02862">
    <property type="entry name" value="NorE_like"/>
    <property type="match status" value="1"/>
</dbReference>
<dbReference type="Gene3D" id="1.20.120.80">
    <property type="entry name" value="Cytochrome c oxidase, subunit III, four-helix bundle"/>
    <property type="match status" value="1"/>
</dbReference>
<feature type="transmembrane region" description="Helical" evidence="7">
    <location>
        <begin position="84"/>
        <end position="102"/>
    </location>
</feature>
<keyword evidence="10" id="KW-1185">Reference proteome</keyword>
<comment type="similarity">
    <text evidence="2 6">Belongs to the cytochrome c oxidase subunit 3 family.</text>
</comment>
<keyword evidence="3 6" id="KW-0812">Transmembrane</keyword>
<reference evidence="10" key="1">
    <citation type="submission" date="2016-10" db="EMBL/GenBank/DDBJ databases">
        <authorList>
            <person name="Varghese N."/>
            <person name="Submissions S."/>
        </authorList>
    </citation>
    <scope>NUCLEOTIDE SEQUENCE [LARGE SCALE GENOMIC DNA]</scope>
    <source>
        <strain evidence="10">DSM 5918</strain>
    </source>
</reference>
<evidence type="ECO:0000256" key="4">
    <source>
        <dbReference type="ARBA" id="ARBA00022989"/>
    </source>
</evidence>
<dbReference type="Pfam" id="PF00510">
    <property type="entry name" value="COX3"/>
    <property type="match status" value="1"/>
</dbReference>
<organism evidence="9 10">
    <name type="scientific">Desulfomicrobium apsheronum</name>
    <dbReference type="NCBI Taxonomy" id="52560"/>
    <lineage>
        <taxon>Bacteria</taxon>
        <taxon>Pseudomonadati</taxon>
        <taxon>Thermodesulfobacteriota</taxon>
        <taxon>Desulfovibrionia</taxon>
        <taxon>Desulfovibrionales</taxon>
        <taxon>Desulfomicrobiaceae</taxon>
        <taxon>Desulfomicrobium</taxon>
    </lineage>
</organism>
<feature type="transmembrane region" description="Helical" evidence="7">
    <location>
        <begin position="56"/>
        <end position="77"/>
    </location>
</feature>
<evidence type="ECO:0000256" key="3">
    <source>
        <dbReference type="ARBA" id="ARBA00022692"/>
    </source>
</evidence>
<name>A0A1I4A397_9BACT</name>
<dbReference type="PANTHER" id="PTHR11403:SF6">
    <property type="entry name" value="NITRIC OXIDE REDUCTASE SUBUNIT E"/>
    <property type="match status" value="1"/>
</dbReference>
<evidence type="ECO:0000313" key="10">
    <source>
        <dbReference type="Proteomes" id="UP000198635"/>
    </source>
</evidence>
<dbReference type="GO" id="GO:0019646">
    <property type="term" value="P:aerobic electron transport chain"/>
    <property type="evidence" value="ECO:0007669"/>
    <property type="project" value="InterPro"/>
</dbReference>
<protein>
    <submittedName>
        <fullName evidence="9">Cytochrome c oxidase subunit 3</fullName>
    </submittedName>
</protein>
<dbReference type="PANTHER" id="PTHR11403">
    <property type="entry name" value="CYTOCHROME C OXIDASE SUBUNIT III"/>
    <property type="match status" value="1"/>
</dbReference>
<dbReference type="GO" id="GO:0004129">
    <property type="term" value="F:cytochrome-c oxidase activity"/>
    <property type="evidence" value="ECO:0007669"/>
    <property type="project" value="InterPro"/>
</dbReference>
<dbReference type="PROSITE" id="PS50253">
    <property type="entry name" value="COX3"/>
    <property type="match status" value="1"/>
</dbReference>
<dbReference type="GO" id="GO:0005886">
    <property type="term" value="C:plasma membrane"/>
    <property type="evidence" value="ECO:0007669"/>
    <property type="project" value="UniProtKB-SubCell"/>
</dbReference>
<dbReference type="RefSeq" id="WP_092379462.1">
    <property type="nucleotide sequence ID" value="NZ_FORX01000029.1"/>
</dbReference>
<dbReference type="AlphaFoldDB" id="A0A1I4A397"/>
<dbReference type="Proteomes" id="UP000198635">
    <property type="component" value="Unassembled WGS sequence"/>
</dbReference>
<feature type="transmembrane region" description="Helical" evidence="7">
    <location>
        <begin position="122"/>
        <end position="138"/>
    </location>
</feature>
<evidence type="ECO:0000259" key="8">
    <source>
        <dbReference type="PROSITE" id="PS50253"/>
    </source>
</evidence>
<proteinExistence type="inferred from homology"/>
<dbReference type="EMBL" id="FORX01000029">
    <property type="protein sequence ID" value="SFK50862.1"/>
    <property type="molecule type" value="Genomic_DNA"/>
</dbReference>